<reference evidence="3" key="1">
    <citation type="journal article" date="2020" name="Microorganisms">
        <title>Reliable Identification of Environmental Pseudomonas Isolates Using the rpoD Gene.</title>
        <authorList>
            <consortium name="The Broad Institute Genome Sequencing Platform"/>
            <person name="Girard L."/>
            <person name="Lood C."/>
            <person name="Rokni-Zadeh H."/>
            <person name="van Noort V."/>
            <person name="Lavigne R."/>
            <person name="De Mot R."/>
        </authorList>
    </citation>
    <scope>NUCLEOTIDE SEQUENCE [LARGE SCALE GENOMIC DNA]</scope>
    <source>
        <strain evidence="3">SWRI145</strain>
    </source>
</reference>
<feature type="domain" description="Fimbrial-type adhesion" evidence="2">
    <location>
        <begin position="32"/>
        <end position="166"/>
    </location>
</feature>
<dbReference type="Pfam" id="PF00419">
    <property type="entry name" value="Fimbrial"/>
    <property type="match status" value="1"/>
</dbReference>
<protein>
    <submittedName>
        <fullName evidence="3">Fimbrial protein</fullName>
    </submittedName>
</protein>
<dbReference type="GO" id="GO:0009289">
    <property type="term" value="C:pilus"/>
    <property type="evidence" value="ECO:0007669"/>
    <property type="project" value="InterPro"/>
</dbReference>
<feature type="signal peptide" evidence="1">
    <location>
        <begin position="1"/>
        <end position="24"/>
    </location>
</feature>
<dbReference type="InterPro" id="IPR008966">
    <property type="entry name" value="Adhesion_dom_sf"/>
</dbReference>
<accession>A0A8H9YNW0</accession>
<sequence>MKMKSHLQASVFMLMSAISFAAMADQNTAVITVQVTIYTPPCEVNNNQVIDVDFGDNIITTDVAAGMIEKPVNYTIDCSSADTSKQLKMTISGMGADFDDTVLKTSIPELGVKIKANGSDYPVNTDLNFGTANSKPVLTALLVQQPGTRLPTGGFSASANMRVDYQ</sequence>
<organism evidence="3">
    <name type="scientific">Pseudomonas tritici</name>
    <dbReference type="NCBI Taxonomy" id="2745518"/>
    <lineage>
        <taxon>Bacteria</taxon>
        <taxon>Pseudomonadati</taxon>
        <taxon>Pseudomonadota</taxon>
        <taxon>Gammaproteobacteria</taxon>
        <taxon>Pseudomonadales</taxon>
        <taxon>Pseudomonadaceae</taxon>
        <taxon>Pseudomonas</taxon>
    </lineage>
</organism>
<dbReference type="Gene3D" id="2.60.40.1090">
    <property type="entry name" value="Fimbrial-type adhesion domain"/>
    <property type="match status" value="1"/>
</dbReference>
<dbReference type="EMBL" id="JABWQF010000004">
    <property type="protein sequence ID" value="MBC3291714.1"/>
    <property type="molecule type" value="Genomic_DNA"/>
</dbReference>
<dbReference type="InterPro" id="IPR000259">
    <property type="entry name" value="Adhesion_dom_fimbrial"/>
</dbReference>
<evidence type="ECO:0000259" key="2">
    <source>
        <dbReference type="Pfam" id="PF00419"/>
    </source>
</evidence>
<comment type="caution">
    <text evidence="3">The sequence shown here is derived from an EMBL/GenBank/DDBJ whole genome shotgun (WGS) entry which is preliminary data.</text>
</comment>
<dbReference type="InterPro" id="IPR036937">
    <property type="entry name" value="Adhesion_dom_fimbrial_sf"/>
</dbReference>
<dbReference type="PANTHER" id="PTHR33420">
    <property type="entry name" value="FIMBRIAL SUBUNIT ELFA-RELATED"/>
    <property type="match status" value="1"/>
</dbReference>
<dbReference type="InterPro" id="IPR050263">
    <property type="entry name" value="Bact_Fimbrial_Adh_Pro"/>
</dbReference>
<dbReference type="GO" id="GO:0043709">
    <property type="term" value="P:cell adhesion involved in single-species biofilm formation"/>
    <property type="evidence" value="ECO:0007669"/>
    <property type="project" value="TreeGrafter"/>
</dbReference>
<name>A0A8H9YNW0_9PSED</name>
<proteinExistence type="predicted"/>
<feature type="chain" id="PRO_5034525666" evidence="1">
    <location>
        <begin position="25"/>
        <end position="166"/>
    </location>
</feature>
<dbReference type="AlphaFoldDB" id="A0A8H9YNW0"/>
<keyword evidence="1" id="KW-0732">Signal</keyword>
<dbReference type="PANTHER" id="PTHR33420:SF34">
    <property type="entry name" value="MINOR FIMBRIAL SUBUNIT"/>
    <property type="match status" value="1"/>
</dbReference>
<gene>
    <name evidence="3" type="ORF">HU722_09280</name>
</gene>
<evidence type="ECO:0000256" key="1">
    <source>
        <dbReference type="SAM" id="SignalP"/>
    </source>
</evidence>
<evidence type="ECO:0000313" key="3">
    <source>
        <dbReference type="EMBL" id="MBC3291714.1"/>
    </source>
</evidence>
<dbReference type="SUPFAM" id="SSF49401">
    <property type="entry name" value="Bacterial adhesins"/>
    <property type="match status" value="1"/>
</dbReference>